<name>A0A8H7NBI4_BIOOC</name>
<evidence type="ECO:0008006" key="3">
    <source>
        <dbReference type="Google" id="ProtNLM"/>
    </source>
</evidence>
<dbReference type="PANTHER" id="PTHR46082">
    <property type="entry name" value="ATP/GTP-BINDING PROTEIN-RELATED"/>
    <property type="match status" value="1"/>
</dbReference>
<protein>
    <recommendedName>
        <fullName evidence="3">Nucleoside phosphorylase domain-containing protein</fullName>
    </recommendedName>
</protein>
<dbReference type="Proteomes" id="UP000616885">
    <property type="component" value="Unassembled WGS sequence"/>
</dbReference>
<sequence length="213" mass="23055">MHEGVAGAEMLPEDITVAIFCALPCEFIAVRHSLDEKLSYCPSNSGPLKYVHSFGCIGEHKIVIASPHQMGPIQAAHCAATVAQQFPNVRFALMAGIGARIPNPLKRDIRLGDVAVGIPRDNHPGVLQYDFGKHEAGGKFVLKGSLNKPLAILVSADGSLHTEEIEMAESRLLKELGMITARAEYGRPRPRGFLFDPEFPHVNPGYDCTGCEA</sequence>
<accession>A0A8H7NBI4</accession>
<dbReference type="InterPro" id="IPR053137">
    <property type="entry name" value="NLR-like"/>
</dbReference>
<dbReference type="InterPro" id="IPR035994">
    <property type="entry name" value="Nucleoside_phosphorylase_sf"/>
</dbReference>
<comment type="caution">
    <text evidence="1">The sequence shown here is derived from an EMBL/GenBank/DDBJ whole genome shotgun (WGS) entry which is preliminary data.</text>
</comment>
<dbReference type="GO" id="GO:0003824">
    <property type="term" value="F:catalytic activity"/>
    <property type="evidence" value="ECO:0007669"/>
    <property type="project" value="InterPro"/>
</dbReference>
<dbReference type="EMBL" id="JADCTT010000005">
    <property type="protein sequence ID" value="KAF9752715.1"/>
    <property type="molecule type" value="Genomic_DNA"/>
</dbReference>
<proteinExistence type="predicted"/>
<dbReference type="Gene3D" id="3.40.50.1580">
    <property type="entry name" value="Nucleoside phosphorylase domain"/>
    <property type="match status" value="1"/>
</dbReference>
<dbReference type="PANTHER" id="PTHR46082:SF11">
    <property type="entry name" value="AAA+ ATPASE DOMAIN-CONTAINING PROTEIN-RELATED"/>
    <property type="match status" value="1"/>
</dbReference>
<gene>
    <name evidence="1" type="ORF">IM811_014509</name>
</gene>
<dbReference type="SUPFAM" id="SSF53167">
    <property type="entry name" value="Purine and uridine phosphorylases"/>
    <property type="match status" value="1"/>
</dbReference>
<dbReference type="AlphaFoldDB" id="A0A8H7NBI4"/>
<organism evidence="1 2">
    <name type="scientific">Bionectria ochroleuca</name>
    <name type="common">Gliocladium roseum</name>
    <dbReference type="NCBI Taxonomy" id="29856"/>
    <lineage>
        <taxon>Eukaryota</taxon>
        <taxon>Fungi</taxon>
        <taxon>Dikarya</taxon>
        <taxon>Ascomycota</taxon>
        <taxon>Pezizomycotina</taxon>
        <taxon>Sordariomycetes</taxon>
        <taxon>Hypocreomycetidae</taxon>
        <taxon>Hypocreales</taxon>
        <taxon>Bionectriaceae</taxon>
        <taxon>Clonostachys</taxon>
    </lineage>
</organism>
<reference evidence="1" key="1">
    <citation type="submission" date="2020-10" db="EMBL/GenBank/DDBJ databases">
        <title>High-Quality Genome Resource of Clonostachys rosea strain S41 by Oxford Nanopore Long-Read Sequencing.</title>
        <authorList>
            <person name="Wang H."/>
        </authorList>
    </citation>
    <scope>NUCLEOTIDE SEQUENCE</scope>
    <source>
        <strain evidence="1">S41</strain>
    </source>
</reference>
<evidence type="ECO:0000313" key="2">
    <source>
        <dbReference type="Proteomes" id="UP000616885"/>
    </source>
</evidence>
<evidence type="ECO:0000313" key="1">
    <source>
        <dbReference type="EMBL" id="KAF9752715.1"/>
    </source>
</evidence>
<dbReference type="GO" id="GO:0009116">
    <property type="term" value="P:nucleoside metabolic process"/>
    <property type="evidence" value="ECO:0007669"/>
    <property type="project" value="InterPro"/>
</dbReference>